<dbReference type="PIRSF" id="PIRSF016719">
    <property type="entry name" value="UCP016719"/>
    <property type="match status" value="1"/>
</dbReference>
<dbReference type="Gene3D" id="3.90.1150.140">
    <property type="match status" value="1"/>
</dbReference>
<protein>
    <recommendedName>
        <fullName evidence="5">DUF1343 domain-containing protein</fullName>
    </recommendedName>
</protein>
<sequence>MAATAILIIGEDIVLLSPFEKITLFAMKNSTFNSIINFRSAKITLFFLCTLISCKNNGQQSATTIEKKAEKHSKEVVVGANRMYLYIKDLQDKNIGLVTNQTGIVKTEKGKYVHLVDTLLNKKIKLTKVFAPEHGFRGEADAGEVVKDGKDTRTGLPIVSLYGKNKKPTAEQLKSIDLMLFDLQDVGARFYTYISTLHYVMEACAEVHIPLIVLDRPNPNGHYIDGPVLQPAFKSFIGMHPVPVVYGMTIGEYAQMINGEKWLAKSVTTDLKVISLANYTHQTPYSLPVKPSPNLPNDVSVNLYPSLCFFEGTNVSMGRGTNKQFQIYGAPYFDKTAFHFTPKPNAGDKSPKFNGKVCYGEDLSKTAPLSQLNLMWLKKAFEQGKGVKTSFFTASFNKIAGNDLLKKQITEGKTEAEIRQSWQKDLDKFKEIRKKYLLYK</sequence>
<dbReference type="PANTHER" id="PTHR42915:SF1">
    <property type="entry name" value="PEPTIDOGLYCAN BETA-N-ACETYLMURAMIDASE NAMZ"/>
    <property type="match status" value="1"/>
</dbReference>
<dbReference type="RefSeq" id="WP_095914839.1">
    <property type="nucleotide sequence ID" value="NZ_CAUUPF010000011.1"/>
</dbReference>
<reference evidence="4" key="1">
    <citation type="submission" date="2017-06" db="EMBL/GenBank/DDBJ databases">
        <title>Capnocytophaga spp. assemblies.</title>
        <authorList>
            <person name="Gulvik C.A."/>
        </authorList>
    </citation>
    <scope>NUCLEOTIDE SEQUENCE [LARGE SCALE GENOMIC DNA]</scope>
    <source>
        <strain evidence="4">H6253</strain>
    </source>
</reference>
<dbReference type="EMBL" id="CP022384">
    <property type="protein sequence ID" value="ATA82888.1"/>
    <property type="molecule type" value="Genomic_DNA"/>
</dbReference>
<evidence type="ECO:0000259" key="2">
    <source>
        <dbReference type="Pfam" id="PF20732"/>
    </source>
</evidence>
<dbReference type="GO" id="GO:0033922">
    <property type="term" value="F:peptidoglycan beta-N-acetylmuramidase activity"/>
    <property type="evidence" value="ECO:0007669"/>
    <property type="project" value="InterPro"/>
</dbReference>
<dbReference type="Proteomes" id="UP000217276">
    <property type="component" value="Chromosome"/>
</dbReference>
<dbReference type="InterPro" id="IPR048502">
    <property type="entry name" value="NamZ_N"/>
</dbReference>
<keyword evidence="4" id="KW-1185">Reference proteome</keyword>
<organism evidence="3 4">
    <name type="scientific">Capnocytophaga leadbetteri</name>
    <dbReference type="NCBI Taxonomy" id="327575"/>
    <lineage>
        <taxon>Bacteria</taxon>
        <taxon>Pseudomonadati</taxon>
        <taxon>Bacteroidota</taxon>
        <taxon>Flavobacteriia</taxon>
        <taxon>Flavobacteriales</taxon>
        <taxon>Flavobacteriaceae</taxon>
        <taxon>Capnocytophaga</taxon>
    </lineage>
</organism>
<feature type="domain" description="Peptidoglycan beta-N-acetylmuramidase NamZ N-terminal" evidence="1">
    <location>
        <begin position="95"/>
        <end position="297"/>
    </location>
</feature>
<gene>
    <name evidence="3" type="ORF">CGC53_01815</name>
</gene>
<dbReference type="PANTHER" id="PTHR42915">
    <property type="entry name" value="HYPOTHETICAL 460 KDA PROTEIN IN FEUA-SIGW INTERGENIC REGION [PRECURSOR]"/>
    <property type="match status" value="1"/>
</dbReference>
<evidence type="ECO:0000313" key="3">
    <source>
        <dbReference type="EMBL" id="ATA82888.1"/>
    </source>
</evidence>
<dbReference type="InterPro" id="IPR048503">
    <property type="entry name" value="NamZ_C"/>
</dbReference>
<dbReference type="Pfam" id="PF20732">
    <property type="entry name" value="NamZ_C"/>
    <property type="match status" value="1"/>
</dbReference>
<dbReference type="InterPro" id="IPR008302">
    <property type="entry name" value="NamZ"/>
</dbReference>
<dbReference type="KEGG" id="clk:CGC53_01815"/>
<evidence type="ECO:0000313" key="4">
    <source>
        <dbReference type="Proteomes" id="UP000217276"/>
    </source>
</evidence>
<name>A0A250FFQ8_9FLAO</name>
<dbReference type="Gene3D" id="3.40.50.12170">
    <property type="entry name" value="Uncharacterised protein PF07075, DUF1343"/>
    <property type="match status" value="1"/>
</dbReference>
<evidence type="ECO:0000259" key="1">
    <source>
        <dbReference type="Pfam" id="PF07075"/>
    </source>
</evidence>
<accession>A0A250FFQ8</accession>
<evidence type="ECO:0008006" key="5">
    <source>
        <dbReference type="Google" id="ProtNLM"/>
    </source>
</evidence>
<proteinExistence type="predicted"/>
<dbReference type="Pfam" id="PF07075">
    <property type="entry name" value="NamZ_N"/>
    <property type="match status" value="1"/>
</dbReference>
<dbReference type="AlphaFoldDB" id="A0A250FFQ8"/>
<feature type="domain" description="Peptidoglycan beta-N-acetylmuramidase NamZ C-terminal" evidence="2">
    <location>
        <begin position="303"/>
        <end position="439"/>
    </location>
</feature>